<name>A0AAE0G116_9CHLO</name>
<proteinExistence type="predicted"/>
<dbReference type="Proteomes" id="UP001190700">
    <property type="component" value="Unassembled WGS sequence"/>
</dbReference>
<comment type="caution">
    <text evidence="2">The sequence shown here is derived from an EMBL/GenBank/DDBJ whole genome shotgun (WGS) entry which is preliminary data.</text>
</comment>
<evidence type="ECO:0000313" key="3">
    <source>
        <dbReference type="Proteomes" id="UP001190700"/>
    </source>
</evidence>
<reference evidence="2 3" key="1">
    <citation type="journal article" date="2015" name="Genome Biol. Evol.">
        <title>Comparative Genomics of a Bacterivorous Green Alga Reveals Evolutionary Causalities and Consequences of Phago-Mixotrophic Mode of Nutrition.</title>
        <authorList>
            <person name="Burns J.A."/>
            <person name="Paasch A."/>
            <person name="Narechania A."/>
            <person name="Kim E."/>
        </authorList>
    </citation>
    <scope>NUCLEOTIDE SEQUENCE [LARGE SCALE GENOMIC DNA]</scope>
    <source>
        <strain evidence="2 3">PLY_AMNH</strain>
    </source>
</reference>
<gene>
    <name evidence="2" type="ORF">CYMTET_22117</name>
</gene>
<dbReference type="EMBL" id="LGRX02010949">
    <property type="protein sequence ID" value="KAK3269442.1"/>
    <property type="molecule type" value="Genomic_DNA"/>
</dbReference>
<protein>
    <submittedName>
        <fullName evidence="2">Uncharacterized protein</fullName>
    </submittedName>
</protein>
<dbReference type="AlphaFoldDB" id="A0AAE0G116"/>
<organism evidence="2 3">
    <name type="scientific">Cymbomonas tetramitiformis</name>
    <dbReference type="NCBI Taxonomy" id="36881"/>
    <lineage>
        <taxon>Eukaryota</taxon>
        <taxon>Viridiplantae</taxon>
        <taxon>Chlorophyta</taxon>
        <taxon>Pyramimonadophyceae</taxon>
        <taxon>Pyramimonadales</taxon>
        <taxon>Pyramimonadaceae</taxon>
        <taxon>Cymbomonas</taxon>
    </lineage>
</organism>
<feature type="region of interest" description="Disordered" evidence="1">
    <location>
        <begin position="472"/>
        <end position="504"/>
    </location>
</feature>
<evidence type="ECO:0000313" key="2">
    <source>
        <dbReference type="EMBL" id="KAK3269442.1"/>
    </source>
</evidence>
<keyword evidence="3" id="KW-1185">Reference proteome</keyword>
<sequence length="585" mass="65354">MMMPDFFTYHMPQPEESMVDSFKKKIKAQTGILNKTHAVVDQVSKLRTLSNLTKNLRSIASAVGPNKTKENPEKLDKEFLVQRIALAQQQLAPLVANAKVNLGDFASNTKSHVGKLVQQAKQTNPQKLMSTVKGTLGELAKTTAGLLGSNQTFGLYTYVELPVRDRRVKEVCDFMVEQCAAHPASCKASLPPRVNFRADVDAHSLFLVQLARAASTPFADSVVSLMKQGCGEGGSRCHFFHDSDHDFADRYTDERGPLYAQKPYTFVARAFVKPEELPEAAVHPFQYAQHQAIMLRAPDTRLVSLFQQDLVEHPGLVQCADTVEHMARCCLGTVEQNLGALKLDHLCLRYNNFEAANLAGQAWAEIKDWTLEGSSGSFVPRKKQKIEEALARLQNYTFVGLADAYLPSMCLFLWQFGFLEYFKADCLQPEVKALHKVDADTHPQGRPEVDARAAYKRRKHGTQTAEQIVRANRRARRRGGGDLPIPQHKDAEPKGNRVPGQATTDLGIKDDSLAQFGDRAKQFTAYDFQVFNQANNVFWQRVVAMYAAEGYSVKCRLTGTQYEADFVNGYHWYTDADPANLTKSG</sequence>
<evidence type="ECO:0000256" key="1">
    <source>
        <dbReference type="SAM" id="MobiDB-lite"/>
    </source>
</evidence>
<accession>A0AAE0G116</accession>